<evidence type="ECO:0000256" key="5">
    <source>
        <dbReference type="ARBA" id="ARBA00022741"/>
    </source>
</evidence>
<evidence type="ECO:0000256" key="7">
    <source>
        <dbReference type="ARBA" id="ARBA00022967"/>
    </source>
</evidence>
<dbReference type="SUPFAM" id="SSF52540">
    <property type="entry name" value="P-loop containing nucleoside triphosphate hydrolases"/>
    <property type="match status" value="2"/>
</dbReference>
<evidence type="ECO:0000256" key="2">
    <source>
        <dbReference type="ARBA" id="ARBA00022475"/>
    </source>
</evidence>
<accession>A0ABN2TRC5</accession>
<reference evidence="10 11" key="1">
    <citation type="journal article" date="2019" name="Int. J. Syst. Evol. Microbiol.">
        <title>The Global Catalogue of Microorganisms (GCM) 10K type strain sequencing project: providing services to taxonomists for standard genome sequencing and annotation.</title>
        <authorList>
            <consortium name="The Broad Institute Genomics Platform"/>
            <consortium name="The Broad Institute Genome Sequencing Center for Infectious Disease"/>
            <person name="Wu L."/>
            <person name="Ma J."/>
        </authorList>
    </citation>
    <scope>NUCLEOTIDE SEQUENCE [LARGE SCALE GENOMIC DNA]</scope>
    <source>
        <strain evidence="10 11">JCM 14283</strain>
    </source>
</reference>
<keyword evidence="7" id="KW-1278">Translocase</keyword>
<dbReference type="PANTHER" id="PTHR43790:SF3">
    <property type="entry name" value="D-ALLOSE IMPORT ATP-BINDING PROTEIN ALSA-RELATED"/>
    <property type="match status" value="1"/>
</dbReference>
<evidence type="ECO:0000313" key="10">
    <source>
        <dbReference type="EMBL" id="GAA2017806.1"/>
    </source>
</evidence>
<dbReference type="Gene3D" id="3.40.50.300">
    <property type="entry name" value="P-loop containing nucleotide triphosphate hydrolases"/>
    <property type="match status" value="2"/>
</dbReference>
<organism evidence="10 11">
    <name type="scientific">Terrabacter terrae</name>
    <dbReference type="NCBI Taxonomy" id="318434"/>
    <lineage>
        <taxon>Bacteria</taxon>
        <taxon>Bacillati</taxon>
        <taxon>Actinomycetota</taxon>
        <taxon>Actinomycetes</taxon>
        <taxon>Micrococcales</taxon>
        <taxon>Intrasporangiaceae</taxon>
        <taxon>Terrabacter</taxon>
    </lineage>
</organism>
<evidence type="ECO:0000256" key="4">
    <source>
        <dbReference type="ARBA" id="ARBA00022737"/>
    </source>
</evidence>
<comment type="caution">
    <text evidence="10">The sequence shown here is derived from an EMBL/GenBank/DDBJ whole genome shotgun (WGS) entry which is preliminary data.</text>
</comment>
<keyword evidence="5" id="KW-0547">Nucleotide-binding</keyword>
<keyword evidence="3" id="KW-0762">Sugar transport</keyword>
<dbReference type="CDD" id="cd03216">
    <property type="entry name" value="ABC_Carb_Monos_I"/>
    <property type="match status" value="1"/>
</dbReference>
<dbReference type="GO" id="GO:0005524">
    <property type="term" value="F:ATP binding"/>
    <property type="evidence" value="ECO:0007669"/>
    <property type="project" value="UniProtKB-KW"/>
</dbReference>
<evidence type="ECO:0000256" key="8">
    <source>
        <dbReference type="ARBA" id="ARBA00023136"/>
    </source>
</evidence>
<evidence type="ECO:0000256" key="3">
    <source>
        <dbReference type="ARBA" id="ARBA00022597"/>
    </source>
</evidence>
<evidence type="ECO:0000256" key="1">
    <source>
        <dbReference type="ARBA" id="ARBA00022448"/>
    </source>
</evidence>
<keyword evidence="11" id="KW-1185">Reference proteome</keyword>
<dbReference type="CDD" id="cd03215">
    <property type="entry name" value="ABC_Carb_Monos_II"/>
    <property type="match status" value="1"/>
</dbReference>
<dbReference type="InterPro" id="IPR027417">
    <property type="entry name" value="P-loop_NTPase"/>
</dbReference>
<dbReference type="InterPro" id="IPR003593">
    <property type="entry name" value="AAA+_ATPase"/>
</dbReference>
<proteinExistence type="predicted"/>
<dbReference type="InterPro" id="IPR050107">
    <property type="entry name" value="ABC_carbohydrate_import_ATPase"/>
</dbReference>
<evidence type="ECO:0000256" key="6">
    <source>
        <dbReference type="ARBA" id="ARBA00022840"/>
    </source>
</evidence>
<dbReference type="RefSeq" id="WP_343986072.1">
    <property type="nucleotide sequence ID" value="NZ_BAAANB010000001.1"/>
</dbReference>
<name>A0ABN2TRC5_9MICO</name>
<sequence length="534" mass="56599">MTAAAEATSSPAPAADDVVLRAVDVTKAYGGVRALKSVTFEAYRGKVNVLVGENGAGKSTLMKILAGAEQPSSGSILLDDEPVSIGSPRDAIAHGIGIIHQELSLFPNMSIAENLFAGRELRRGRRFVDHAAQRRRTVKALERLGQDLDPDMLVGELPIGKQQLVEIARVLLEDVRILIMDEPTSALSNHEVDVLFKVMDDLRRDDVTIIYISHKLDEFRRIGDYVTVLRDGALVAHEPMTGTDTAWIVRQMVGQDPDALFSRSAGDIGDVLLEVSGVTVPGSPRDLVSDVSLQVRAGEVVGIYGLMGAGRTELFEALMGTRASTGEVAVRGEVVKDASVRARQAAGLALVPEDRQRDGLVQTMSVGDNVLLSTIGKLARRGLVPQKAERSVACDKVRELSIKIPALAAPVTSLSGGNQQKVVLARALLTEPVVLLLDEPTRGIDVGAKSQIAEIMSELAEAGYGVLFISSELAEVMAMADRVLVMARGRITAELSGDALTEEALVSASASDAVLAAAAAGTDILSTPATEVPE</sequence>
<dbReference type="SMART" id="SM00382">
    <property type="entry name" value="AAA"/>
    <property type="match status" value="2"/>
</dbReference>
<evidence type="ECO:0000259" key="9">
    <source>
        <dbReference type="PROSITE" id="PS50893"/>
    </source>
</evidence>
<dbReference type="PANTHER" id="PTHR43790">
    <property type="entry name" value="CARBOHYDRATE TRANSPORT ATP-BINDING PROTEIN MG119-RELATED"/>
    <property type="match status" value="1"/>
</dbReference>
<dbReference type="InterPro" id="IPR017871">
    <property type="entry name" value="ABC_transporter-like_CS"/>
</dbReference>
<dbReference type="PROSITE" id="PS50893">
    <property type="entry name" value="ABC_TRANSPORTER_2"/>
    <property type="match status" value="2"/>
</dbReference>
<evidence type="ECO:0000313" key="11">
    <source>
        <dbReference type="Proteomes" id="UP001501285"/>
    </source>
</evidence>
<keyword evidence="8" id="KW-0472">Membrane</keyword>
<keyword evidence="4" id="KW-0677">Repeat</keyword>
<dbReference type="PROSITE" id="PS00211">
    <property type="entry name" value="ABC_TRANSPORTER_1"/>
    <property type="match status" value="1"/>
</dbReference>
<dbReference type="InterPro" id="IPR003439">
    <property type="entry name" value="ABC_transporter-like_ATP-bd"/>
</dbReference>
<dbReference type="Proteomes" id="UP001501285">
    <property type="component" value="Unassembled WGS sequence"/>
</dbReference>
<keyword evidence="1" id="KW-0813">Transport</keyword>
<protein>
    <submittedName>
        <fullName evidence="10">Sugar ABC transporter ATP-binding protein</fullName>
    </submittedName>
</protein>
<feature type="domain" description="ABC transporter" evidence="9">
    <location>
        <begin position="273"/>
        <end position="513"/>
    </location>
</feature>
<keyword evidence="6 10" id="KW-0067">ATP-binding</keyword>
<dbReference type="Pfam" id="PF00005">
    <property type="entry name" value="ABC_tran"/>
    <property type="match status" value="2"/>
</dbReference>
<gene>
    <name evidence="10" type="ORF">GCM10009740_01680</name>
</gene>
<feature type="domain" description="ABC transporter" evidence="9">
    <location>
        <begin position="20"/>
        <end position="256"/>
    </location>
</feature>
<dbReference type="EMBL" id="BAAANB010000001">
    <property type="protein sequence ID" value="GAA2017806.1"/>
    <property type="molecule type" value="Genomic_DNA"/>
</dbReference>
<keyword evidence="2" id="KW-1003">Cell membrane</keyword>